<keyword evidence="2" id="KW-1185">Reference proteome</keyword>
<organism evidence="1 2">
    <name type="scientific">Phlebia brevispora</name>
    <dbReference type="NCBI Taxonomy" id="194682"/>
    <lineage>
        <taxon>Eukaryota</taxon>
        <taxon>Fungi</taxon>
        <taxon>Dikarya</taxon>
        <taxon>Basidiomycota</taxon>
        <taxon>Agaricomycotina</taxon>
        <taxon>Agaricomycetes</taxon>
        <taxon>Polyporales</taxon>
        <taxon>Meruliaceae</taxon>
        <taxon>Phlebia</taxon>
    </lineage>
</organism>
<protein>
    <submittedName>
        <fullName evidence="1">Uncharacterized protein</fullName>
    </submittedName>
</protein>
<name>A0ACC1S991_9APHY</name>
<evidence type="ECO:0000313" key="1">
    <source>
        <dbReference type="EMBL" id="KAJ3534747.1"/>
    </source>
</evidence>
<dbReference type="Proteomes" id="UP001148662">
    <property type="component" value="Unassembled WGS sequence"/>
</dbReference>
<proteinExistence type="predicted"/>
<accession>A0ACC1S991</accession>
<evidence type="ECO:0000313" key="2">
    <source>
        <dbReference type="Proteomes" id="UP001148662"/>
    </source>
</evidence>
<sequence length="391" mass="41678">MISTITLGLAIAAFAKSAAGHASIWHQSMWGFNVTAQTFSYDNRPVVPLQQMPFNQWWFHNHLAYPPHPDDFMEFPAGGSVNMQISCDKGYTDLYASAPGGDIRDPNSPLACPGQPTTAIHANNIEDVAGCAIGIAYKSDVNDVQPQDFAIFTVNYTCPWYLNTEFQIPADMPACPEGGCICGWFWIHNPDSGSEQMYMNGFQCKITGQTGNTPIGTPGLARRCGADPANGKPDASPNNCTVGPVQPFYWDQQEGNNVGMFEGIYSPPLYNGLYGFVDGAQPNLFQEPTVGGAPAAVPASSSAPAQSPSPSAQSVPVVASSSADTAAGSVAVSASVNVPQPATTSASAIAASAPKCKRRLPGEKKQKKRKSKARRSSIERHLKKRLAHESH</sequence>
<reference evidence="1" key="1">
    <citation type="submission" date="2022-07" db="EMBL/GenBank/DDBJ databases">
        <title>Genome Sequence of Phlebia brevispora.</title>
        <authorList>
            <person name="Buettner E."/>
        </authorList>
    </citation>
    <scope>NUCLEOTIDE SEQUENCE</scope>
    <source>
        <strain evidence="1">MPL23</strain>
    </source>
</reference>
<comment type="caution">
    <text evidence="1">The sequence shown here is derived from an EMBL/GenBank/DDBJ whole genome shotgun (WGS) entry which is preliminary data.</text>
</comment>
<gene>
    <name evidence="1" type="ORF">NM688_g7086</name>
</gene>
<dbReference type="EMBL" id="JANHOG010001584">
    <property type="protein sequence ID" value="KAJ3534747.1"/>
    <property type="molecule type" value="Genomic_DNA"/>
</dbReference>